<evidence type="ECO:0000256" key="9">
    <source>
        <dbReference type="ARBA" id="ARBA00023014"/>
    </source>
</evidence>
<dbReference type="InterPro" id="IPR006963">
    <property type="entry name" value="Mopterin_OxRdtase_4Fe-4S_dom"/>
</dbReference>
<evidence type="ECO:0000256" key="5">
    <source>
        <dbReference type="ARBA" id="ARBA00022505"/>
    </source>
</evidence>
<dbReference type="InterPro" id="IPR009010">
    <property type="entry name" value="Asp_de-COase-like_dom_sf"/>
</dbReference>
<gene>
    <name evidence="12" type="ORF">BegalDRAFT_1381</name>
</gene>
<dbReference type="InterPro" id="IPR050123">
    <property type="entry name" value="Prok_molybdopt-oxidoreductase"/>
</dbReference>
<dbReference type="GO" id="GO:0046872">
    <property type="term" value="F:metal ion binding"/>
    <property type="evidence" value="ECO:0007669"/>
    <property type="project" value="UniProtKB-KW"/>
</dbReference>
<keyword evidence="9" id="KW-0411">Iron-sulfur</keyword>
<dbReference type="Gene3D" id="2.20.25.90">
    <property type="entry name" value="ADC-like domains"/>
    <property type="match status" value="1"/>
</dbReference>
<dbReference type="OrthoDB" id="9810782at2"/>
<dbReference type="SMART" id="SM00926">
    <property type="entry name" value="Molybdop_Fe4S4"/>
    <property type="match status" value="1"/>
</dbReference>
<organism evidence="12 13">
    <name type="scientific">Beggiatoa alba B18LD</name>
    <dbReference type="NCBI Taxonomy" id="395493"/>
    <lineage>
        <taxon>Bacteria</taxon>
        <taxon>Pseudomonadati</taxon>
        <taxon>Pseudomonadota</taxon>
        <taxon>Gammaproteobacteria</taxon>
        <taxon>Thiotrichales</taxon>
        <taxon>Thiotrichaceae</taxon>
        <taxon>Beggiatoa</taxon>
    </lineage>
</organism>
<evidence type="ECO:0000256" key="8">
    <source>
        <dbReference type="ARBA" id="ARBA00023004"/>
    </source>
</evidence>
<comment type="similarity">
    <text evidence="3">Belongs to the prokaryotic molybdopterin-containing oxidoreductase family. NasA/NapA/NarB subfamily.</text>
</comment>
<evidence type="ECO:0000256" key="3">
    <source>
        <dbReference type="ARBA" id="ARBA00008747"/>
    </source>
</evidence>
<dbReference type="InterPro" id="IPR027467">
    <property type="entry name" value="MopterinOxRdtase_cofactor_BS"/>
</dbReference>
<dbReference type="InterPro" id="IPR041854">
    <property type="entry name" value="BFD-like_2Fe2S-bd_dom_sf"/>
</dbReference>
<dbReference type="SUPFAM" id="SSF53706">
    <property type="entry name" value="Formate dehydrogenase/DMSO reductase, domains 1-3"/>
    <property type="match status" value="1"/>
</dbReference>
<evidence type="ECO:0000256" key="6">
    <source>
        <dbReference type="ARBA" id="ARBA00022723"/>
    </source>
</evidence>
<dbReference type="Gene3D" id="3.40.50.740">
    <property type="match status" value="1"/>
</dbReference>
<dbReference type="GO" id="GO:1990204">
    <property type="term" value="C:oxidoreductase complex"/>
    <property type="evidence" value="ECO:0007669"/>
    <property type="project" value="UniProtKB-ARBA"/>
</dbReference>
<comment type="cofactor">
    <cofactor evidence="1">
        <name>Mo-bis(molybdopterin guanine dinucleotide)</name>
        <dbReference type="ChEBI" id="CHEBI:60539"/>
    </cofactor>
</comment>
<dbReference type="GO" id="GO:0016020">
    <property type="term" value="C:membrane"/>
    <property type="evidence" value="ECO:0007669"/>
    <property type="project" value="TreeGrafter"/>
</dbReference>
<keyword evidence="6" id="KW-0479">Metal-binding</keyword>
<dbReference type="AlphaFoldDB" id="I3CF82"/>
<dbReference type="STRING" id="395493.BegalDRAFT_1381"/>
<keyword evidence="7" id="KW-0560">Oxidoreductase</keyword>
<dbReference type="InterPro" id="IPR041957">
    <property type="entry name" value="CT_Nitrate-R-NapA-like"/>
</dbReference>
<dbReference type="CDD" id="cd02754">
    <property type="entry name" value="MopB_Nitrate-R-NapA-like"/>
    <property type="match status" value="1"/>
</dbReference>
<evidence type="ECO:0000256" key="7">
    <source>
        <dbReference type="ARBA" id="ARBA00023002"/>
    </source>
</evidence>
<dbReference type="SUPFAM" id="SSF50692">
    <property type="entry name" value="ADC-like"/>
    <property type="match status" value="1"/>
</dbReference>
<evidence type="ECO:0000256" key="4">
    <source>
        <dbReference type="ARBA" id="ARBA00022485"/>
    </source>
</evidence>
<dbReference type="GO" id="GO:0042128">
    <property type="term" value="P:nitrate assimilation"/>
    <property type="evidence" value="ECO:0007669"/>
    <property type="project" value="UniProtKB-KW"/>
</dbReference>
<comment type="cofactor">
    <cofactor evidence="2">
        <name>[4Fe-4S] cluster</name>
        <dbReference type="ChEBI" id="CHEBI:49883"/>
    </cofactor>
</comment>
<dbReference type="GO" id="GO:0045333">
    <property type="term" value="P:cellular respiration"/>
    <property type="evidence" value="ECO:0007669"/>
    <property type="project" value="UniProtKB-ARBA"/>
</dbReference>
<sequence>MTHTTQTTCPYCGVGCGVVATREGDKITVSGDKTHPSNYGRLCSKGAALAETLSLDGRLLQPEIRGQQTDWETALNTTASALNDIIEKYGRSAIGFYVSGQLLTEDYYVANKLMKGYIGTANIDSNSRLCMASSVAGHKRAFGSDTVPVDYSDLEQADLVVIVGSNMAWCHPVLFQRLSAARQQHNDKLKIVVIDPRRTATCDIADLHLPIKTGSDVILFNGLLHHLRAHDHLDYRFIEQSTQGFASALQIAKETAGSIPTIAQACDIPENDLIEFYRLFARTEKVVTLYSQGVNQSSSGTDKVNSIINCHLATGRIGRVGMGPFSITGQPNAMGGREVGALANQLAAHLEFEPEYQAIVQNYWQSPTIAPQAGLKAVDMFEAIQQGDIKAIWIMATNPIVSLPDANKIKTALANCELVIVSDCVRNNDTVPYAHILLPAQTWGEKDGTVTNSERRISRQRAFLTAPVEAKPDWWIISQIAQRMGYRHGFNYQSPADIFREYAGLSGVENNGRRDFDISIFSQLTDETYQTFTPYQWAPRSTLQLASDTHHRPRFFAEGRFYTPSGKANFIPVRPIAPKSDTSTSYPFILNTGRIRDQWHTMTRTGKTPRLLSHLSEPFVEIHPDDAQAFNIKENELVCLDSGLQQQIIVRAKFSEGQKRGYLFAPMHWNEQFSAQARVGTLIAPHTDPYSGQPEFKHTPVALYPYSATWHGFLLSKNSLELPKNAGIGYWAKIPQQGFWQYEFAGDELPLNWATWASTHFHVDATWLEFTDIAHGRYRCAQVQQDLLDTCLFISRDGQLPSRTGLSDLFNRPLTLQERLGLLTGQVGKSTGERDTVCACFGVGRATIIKTIQEQGVNSVTQLSEILKAGTNCGSCIPELKQLVAQHVIKQVA</sequence>
<dbReference type="InterPro" id="IPR007419">
    <property type="entry name" value="BFD-like_2Fe2S-bd_dom"/>
</dbReference>
<keyword evidence="13" id="KW-1185">Reference proteome</keyword>
<keyword evidence="4" id="KW-0004">4Fe-4S</keyword>
<evidence type="ECO:0000256" key="1">
    <source>
        <dbReference type="ARBA" id="ARBA00001942"/>
    </source>
</evidence>
<dbReference type="GO" id="GO:0043546">
    <property type="term" value="F:molybdopterin cofactor binding"/>
    <property type="evidence" value="ECO:0007669"/>
    <property type="project" value="InterPro"/>
</dbReference>
<keyword evidence="5" id="KW-0500">Molybdenum</keyword>
<keyword evidence="8" id="KW-0408">Iron</keyword>
<dbReference type="Pfam" id="PF01568">
    <property type="entry name" value="Molydop_binding"/>
    <property type="match status" value="1"/>
</dbReference>
<reference evidence="12 13" key="1">
    <citation type="submission" date="2011-11" db="EMBL/GenBank/DDBJ databases">
        <title>Improved High-Quality Draft sequence of Beggiatoa alba B18lD.</title>
        <authorList>
            <consortium name="US DOE Joint Genome Institute"/>
            <person name="Lucas S."/>
            <person name="Han J."/>
            <person name="Lapidus A."/>
            <person name="Cheng J.-F."/>
            <person name="Goodwin L."/>
            <person name="Pitluck S."/>
            <person name="Peters L."/>
            <person name="Mikhailova N."/>
            <person name="Held B."/>
            <person name="Detter J.C."/>
            <person name="Han C."/>
            <person name="Tapia R."/>
            <person name="Land M."/>
            <person name="Hauser L."/>
            <person name="Kyrpides N."/>
            <person name="Ivanova N."/>
            <person name="Pagani I."/>
            <person name="Samuel K."/>
            <person name="Teske A."/>
            <person name="Mueller J."/>
            <person name="Woyke T."/>
        </authorList>
    </citation>
    <scope>NUCLEOTIDE SEQUENCE [LARGE SCALE GENOMIC DNA]</scope>
    <source>
        <strain evidence="12 13">B18LD</strain>
    </source>
</reference>
<dbReference type="PROSITE" id="PS51669">
    <property type="entry name" value="4FE4S_MOW_BIS_MGD"/>
    <property type="match status" value="1"/>
</dbReference>
<dbReference type="CDD" id="cd02791">
    <property type="entry name" value="MopB_CT_Nitrate-R-NapA-like"/>
    <property type="match status" value="1"/>
</dbReference>
<evidence type="ECO:0000256" key="2">
    <source>
        <dbReference type="ARBA" id="ARBA00001966"/>
    </source>
</evidence>
<dbReference type="InterPro" id="IPR006656">
    <property type="entry name" value="Mopterin_OxRdtase"/>
</dbReference>
<dbReference type="Gene3D" id="1.10.10.1100">
    <property type="entry name" value="BFD-like [2Fe-2S]-binding domain"/>
    <property type="match status" value="1"/>
</dbReference>
<dbReference type="GO" id="GO:0051539">
    <property type="term" value="F:4 iron, 4 sulfur cluster binding"/>
    <property type="evidence" value="ECO:0007669"/>
    <property type="project" value="UniProtKB-KW"/>
</dbReference>
<dbReference type="PANTHER" id="PTHR43105:SF9">
    <property type="entry name" value="NADPH-FE(3+) OXIDOREDUCTASE SUBUNIT ALPHA"/>
    <property type="match status" value="1"/>
</dbReference>
<accession>I3CF82</accession>
<protein>
    <submittedName>
        <fullName evidence="12">Anaerobic dehydrogenase, typically selenocysteine-containing</fullName>
    </submittedName>
</protein>
<dbReference type="Proteomes" id="UP000005744">
    <property type="component" value="Unassembled WGS sequence"/>
</dbReference>
<dbReference type="eggNOG" id="COG0243">
    <property type="taxonomic scope" value="Bacteria"/>
</dbReference>
<evidence type="ECO:0000313" key="12">
    <source>
        <dbReference type="EMBL" id="EIJ42275.1"/>
    </source>
</evidence>
<feature type="domain" description="4Fe-4S Mo/W bis-MGD-type" evidence="11">
    <location>
        <begin position="2"/>
        <end position="57"/>
    </location>
</feature>
<dbReference type="InterPro" id="IPR006657">
    <property type="entry name" value="MoPterin_dinucl-bd_dom"/>
</dbReference>
<dbReference type="Pfam" id="PF00384">
    <property type="entry name" value="Molybdopterin"/>
    <property type="match status" value="1"/>
</dbReference>
<dbReference type="GO" id="GO:0016491">
    <property type="term" value="F:oxidoreductase activity"/>
    <property type="evidence" value="ECO:0007669"/>
    <property type="project" value="UniProtKB-KW"/>
</dbReference>
<evidence type="ECO:0000259" key="11">
    <source>
        <dbReference type="PROSITE" id="PS51669"/>
    </source>
</evidence>
<dbReference type="Pfam" id="PF04879">
    <property type="entry name" value="Molybdop_Fe4S4"/>
    <property type="match status" value="1"/>
</dbReference>
<dbReference type="RefSeq" id="WP_002685079.1">
    <property type="nucleotide sequence ID" value="NZ_JH600070.1"/>
</dbReference>
<dbReference type="Gene3D" id="2.40.40.20">
    <property type="match status" value="1"/>
</dbReference>
<dbReference type="Pfam" id="PF04324">
    <property type="entry name" value="Fer2_BFD"/>
    <property type="match status" value="1"/>
</dbReference>
<evidence type="ECO:0000313" key="13">
    <source>
        <dbReference type="Proteomes" id="UP000005744"/>
    </source>
</evidence>
<dbReference type="EMBL" id="JH600070">
    <property type="protein sequence ID" value="EIJ42275.1"/>
    <property type="molecule type" value="Genomic_DNA"/>
</dbReference>
<proteinExistence type="inferred from homology"/>
<dbReference type="PANTHER" id="PTHR43105">
    <property type="entry name" value="RESPIRATORY NITRATE REDUCTASE"/>
    <property type="match status" value="1"/>
</dbReference>
<evidence type="ECO:0000256" key="10">
    <source>
        <dbReference type="ARBA" id="ARBA00023063"/>
    </source>
</evidence>
<dbReference type="HOGENOM" id="CLU_000422_13_4_6"/>
<name>I3CF82_9GAMM</name>
<dbReference type="Gene3D" id="3.40.228.10">
    <property type="entry name" value="Dimethylsulfoxide Reductase, domain 2"/>
    <property type="match status" value="1"/>
</dbReference>
<dbReference type="PROSITE" id="PS00551">
    <property type="entry name" value="MOLYBDOPTERIN_PROK_1"/>
    <property type="match status" value="1"/>
</dbReference>
<keyword evidence="10" id="KW-0534">Nitrate assimilation</keyword>